<sequence length="133" mass="14682">MSSKDASVWPRGAPRYGLDMALIWLRMPPSNTTSRGASEYDPQTGRLVMASRRRLDMASKRRLRYGLKCRLDVARGAPLNMGSKASEYNGLEGRVHTASKGASIWPRKSSSDTATVTALKRSPCQLLRFGPLL</sequence>
<dbReference type="Proteomes" id="UP000324767">
    <property type="component" value="Unassembled WGS sequence"/>
</dbReference>
<proteinExistence type="predicted"/>
<dbReference type="EMBL" id="VXIT01000012">
    <property type="protein sequence ID" value="KAA6408858.1"/>
    <property type="molecule type" value="Genomic_DNA"/>
</dbReference>
<dbReference type="AlphaFoldDB" id="A0A5M8PIQ4"/>
<evidence type="ECO:0000313" key="1">
    <source>
        <dbReference type="EMBL" id="KAA6408858.1"/>
    </source>
</evidence>
<evidence type="ECO:0000313" key="2">
    <source>
        <dbReference type="Proteomes" id="UP000324767"/>
    </source>
</evidence>
<accession>A0A5M8PIQ4</accession>
<organism evidence="1 2">
    <name type="scientific">Lasallia pustulata</name>
    <dbReference type="NCBI Taxonomy" id="136370"/>
    <lineage>
        <taxon>Eukaryota</taxon>
        <taxon>Fungi</taxon>
        <taxon>Dikarya</taxon>
        <taxon>Ascomycota</taxon>
        <taxon>Pezizomycotina</taxon>
        <taxon>Lecanoromycetes</taxon>
        <taxon>OSLEUM clade</taxon>
        <taxon>Umbilicariomycetidae</taxon>
        <taxon>Umbilicariales</taxon>
        <taxon>Umbilicariaceae</taxon>
        <taxon>Lasallia</taxon>
    </lineage>
</organism>
<gene>
    <name evidence="1" type="ORF">FRX48_07202</name>
</gene>
<comment type="caution">
    <text evidence="1">The sequence shown here is derived from an EMBL/GenBank/DDBJ whole genome shotgun (WGS) entry which is preliminary data.</text>
</comment>
<name>A0A5M8PIQ4_9LECA</name>
<reference evidence="1 2" key="1">
    <citation type="submission" date="2019-09" db="EMBL/GenBank/DDBJ databases">
        <title>The hologenome of the rock-dwelling lichen Lasallia pustulata.</title>
        <authorList>
            <person name="Greshake Tzovaras B."/>
            <person name="Segers F."/>
            <person name="Bicker A."/>
            <person name="Dal Grande F."/>
            <person name="Otte J."/>
            <person name="Hankeln T."/>
            <person name="Schmitt I."/>
            <person name="Ebersberger I."/>
        </authorList>
    </citation>
    <scope>NUCLEOTIDE SEQUENCE [LARGE SCALE GENOMIC DNA]</scope>
    <source>
        <strain evidence="1">A1-1</strain>
    </source>
</reference>
<protein>
    <submittedName>
        <fullName evidence="1">Uncharacterized protein</fullName>
    </submittedName>
</protein>